<keyword evidence="4" id="KW-1185">Reference proteome</keyword>
<protein>
    <recommendedName>
        <fullName evidence="5">Peptidase M50B-like-domain-containing protein</fullName>
    </recommendedName>
</protein>
<feature type="transmembrane region" description="Helical" evidence="2">
    <location>
        <begin position="330"/>
        <end position="355"/>
    </location>
</feature>
<keyword evidence="2" id="KW-1133">Transmembrane helix</keyword>
<evidence type="ECO:0000256" key="2">
    <source>
        <dbReference type="SAM" id="Phobius"/>
    </source>
</evidence>
<organism evidence="3 4">
    <name type="scientific">Rhodotorula paludigena</name>
    <dbReference type="NCBI Taxonomy" id="86838"/>
    <lineage>
        <taxon>Eukaryota</taxon>
        <taxon>Fungi</taxon>
        <taxon>Dikarya</taxon>
        <taxon>Basidiomycota</taxon>
        <taxon>Pucciniomycotina</taxon>
        <taxon>Microbotryomycetes</taxon>
        <taxon>Sporidiobolales</taxon>
        <taxon>Sporidiobolaceae</taxon>
        <taxon>Rhodotorula</taxon>
    </lineage>
</organism>
<evidence type="ECO:0000256" key="1">
    <source>
        <dbReference type="SAM" id="MobiDB-lite"/>
    </source>
</evidence>
<feature type="compositionally biased region" description="Low complexity" evidence="1">
    <location>
        <begin position="71"/>
        <end position="92"/>
    </location>
</feature>
<dbReference type="Pfam" id="PF13398">
    <property type="entry name" value="Peptidase_M50B"/>
    <property type="match status" value="1"/>
</dbReference>
<dbReference type="PANTHER" id="PTHR33979:SF2">
    <property type="entry name" value="PEPTIDASE M50B-LIKE-DOMAIN-CONTAINING PROTEIN"/>
    <property type="match status" value="1"/>
</dbReference>
<dbReference type="Proteomes" id="UP001342314">
    <property type="component" value="Unassembled WGS sequence"/>
</dbReference>
<keyword evidence="2" id="KW-0812">Transmembrane</keyword>
<sequence>MAAHARFPGWDTTEEVPKEVTIYTTYGESPVVDGGTIVETVYRGASTLTVLGPSYLTLTFYPTTTTYSTSKTTIPTTTKTKTKTPAAQSTQTVCRQGDADEKEFTGLKPTHDQSITLYVIAICTLITASQIKEIKLTSCAADLVGIAVGWNLFILRDLLYPFKVFTVAVHEMGHVLVTICMGGHIGVLVIDPKVGGLTRMAIKDARELPIPFAALPMGYLFSIIVGGVLTFCGFNTLASKIASFIVGICWIGVFLRVEVPAKIMTVLAVGLMVGLWFVDHAWGLRFYILFLGVMNSFYVLWDVADDAFFAKQNPSCPYLHWESMPALTPAIWTIIYVVLSFLFFIGFILAALAAWKQSPHAMYCQAQTFLP</sequence>
<dbReference type="InterPro" id="IPR049500">
    <property type="entry name" value="Peptidase_M50B-like"/>
</dbReference>
<name>A0AAV5GTM5_9BASI</name>
<keyword evidence="2" id="KW-0472">Membrane</keyword>
<dbReference type="PANTHER" id="PTHR33979">
    <property type="entry name" value="OS02G0221600 PROTEIN"/>
    <property type="match status" value="1"/>
</dbReference>
<feature type="region of interest" description="Disordered" evidence="1">
    <location>
        <begin position="71"/>
        <end position="95"/>
    </location>
</feature>
<feature type="transmembrane region" description="Helical" evidence="2">
    <location>
        <begin position="241"/>
        <end position="257"/>
    </location>
</feature>
<evidence type="ECO:0000313" key="4">
    <source>
        <dbReference type="Proteomes" id="UP001342314"/>
    </source>
</evidence>
<gene>
    <name evidence="3" type="ORF">Rhopal_006312-T1</name>
</gene>
<feature type="transmembrane region" description="Helical" evidence="2">
    <location>
        <begin position="172"/>
        <end position="190"/>
    </location>
</feature>
<reference evidence="3 4" key="1">
    <citation type="submission" date="2021-12" db="EMBL/GenBank/DDBJ databases">
        <title>High titer production of polyol ester of fatty acids by Rhodotorula paludigena BS15 towards product separation-free biomass refinery.</title>
        <authorList>
            <person name="Mano J."/>
            <person name="Ono H."/>
            <person name="Tanaka T."/>
            <person name="Naito K."/>
            <person name="Sushida H."/>
            <person name="Ike M."/>
            <person name="Tokuyasu K."/>
            <person name="Kitaoka M."/>
        </authorList>
    </citation>
    <scope>NUCLEOTIDE SEQUENCE [LARGE SCALE GENOMIC DNA]</scope>
    <source>
        <strain evidence="3 4">BS15</strain>
    </source>
</reference>
<feature type="transmembrane region" description="Helical" evidence="2">
    <location>
        <begin position="263"/>
        <end position="279"/>
    </location>
</feature>
<comment type="caution">
    <text evidence="3">The sequence shown here is derived from an EMBL/GenBank/DDBJ whole genome shotgun (WGS) entry which is preliminary data.</text>
</comment>
<dbReference type="EMBL" id="BQKY01000013">
    <property type="protein sequence ID" value="GJN93265.1"/>
    <property type="molecule type" value="Genomic_DNA"/>
</dbReference>
<evidence type="ECO:0008006" key="5">
    <source>
        <dbReference type="Google" id="ProtNLM"/>
    </source>
</evidence>
<dbReference type="AlphaFoldDB" id="A0AAV5GTM5"/>
<accession>A0AAV5GTM5</accession>
<feature type="transmembrane region" description="Helical" evidence="2">
    <location>
        <begin position="210"/>
        <end position="234"/>
    </location>
</feature>
<proteinExistence type="predicted"/>
<evidence type="ECO:0000313" key="3">
    <source>
        <dbReference type="EMBL" id="GJN93265.1"/>
    </source>
</evidence>
<feature type="transmembrane region" description="Helical" evidence="2">
    <location>
        <begin position="143"/>
        <end position="160"/>
    </location>
</feature>